<dbReference type="Pfam" id="PF09955">
    <property type="entry name" value="DUF2189"/>
    <property type="match status" value="1"/>
</dbReference>
<protein>
    <submittedName>
        <fullName evidence="2">DUF2189 domain-containing protein</fullName>
    </submittedName>
</protein>
<proteinExistence type="predicted"/>
<reference evidence="2" key="1">
    <citation type="submission" date="2021-04" db="EMBL/GenBank/DDBJ databases">
        <title>Pseudaminobacter soli sp. nov., isolated from paddy soil contaminated by heavy metals.</title>
        <authorList>
            <person name="Zhang K."/>
        </authorList>
    </citation>
    <scope>NUCLEOTIDE SEQUENCE</scope>
    <source>
        <strain evidence="2">19-2017</strain>
    </source>
</reference>
<sequence>MAGFHVIAGAGERIVHPQVRRIDFSDLTTSLSQGFDDFMAKPSHVMFIVILYPLVGVFLANWTSGNALPMLFPLMSGFALLGPLAAIGLYEISRRRELGLDPSWRDALAVRHSPALPSIMAVGVFLGVVFIAWLLAARGIYIAIFGYEAPSSLPAFISEVLRTSRGWELIITGGLVGFLFAMLVLCTTVITFPLLLDRDIGAYEAMAASIRAVLRNPIEMMAWGLIVAVLLAVGLLTVFAGLIIVIPVLGHATWHLYRKVVEPDGTQPI</sequence>
<feature type="transmembrane region" description="Helical" evidence="1">
    <location>
        <begin position="45"/>
        <end position="64"/>
    </location>
</feature>
<feature type="transmembrane region" description="Helical" evidence="1">
    <location>
        <begin position="221"/>
        <end position="249"/>
    </location>
</feature>
<evidence type="ECO:0000313" key="2">
    <source>
        <dbReference type="EMBL" id="MBS3650911.1"/>
    </source>
</evidence>
<name>A0A942E064_9HYPH</name>
<keyword evidence="1" id="KW-0812">Transmembrane</keyword>
<accession>A0A942E064</accession>
<evidence type="ECO:0000313" key="3">
    <source>
        <dbReference type="Proteomes" id="UP000680348"/>
    </source>
</evidence>
<feature type="transmembrane region" description="Helical" evidence="1">
    <location>
        <begin position="114"/>
        <end position="134"/>
    </location>
</feature>
<keyword evidence="3" id="KW-1185">Reference proteome</keyword>
<dbReference type="Proteomes" id="UP000680348">
    <property type="component" value="Unassembled WGS sequence"/>
</dbReference>
<feature type="transmembrane region" description="Helical" evidence="1">
    <location>
        <begin position="70"/>
        <end position="93"/>
    </location>
</feature>
<dbReference type="RefSeq" id="WP_188256468.1">
    <property type="nucleotide sequence ID" value="NZ_JABVCF010000011.1"/>
</dbReference>
<dbReference type="InterPro" id="IPR018692">
    <property type="entry name" value="DUF2189"/>
</dbReference>
<evidence type="ECO:0000256" key="1">
    <source>
        <dbReference type="SAM" id="Phobius"/>
    </source>
</evidence>
<comment type="caution">
    <text evidence="2">The sequence shown here is derived from an EMBL/GenBank/DDBJ whole genome shotgun (WGS) entry which is preliminary data.</text>
</comment>
<feature type="transmembrane region" description="Helical" evidence="1">
    <location>
        <begin position="169"/>
        <end position="196"/>
    </location>
</feature>
<feature type="transmembrane region" description="Helical" evidence="1">
    <location>
        <begin position="140"/>
        <end position="157"/>
    </location>
</feature>
<dbReference type="AlphaFoldDB" id="A0A942E064"/>
<organism evidence="2 3">
    <name type="scientific">Pseudaminobacter soli</name>
    <name type="common">ex Zhang et al. 2022</name>
    <dbReference type="NCBI Taxonomy" id="2831468"/>
    <lineage>
        <taxon>Bacteria</taxon>
        <taxon>Pseudomonadati</taxon>
        <taxon>Pseudomonadota</taxon>
        <taxon>Alphaproteobacteria</taxon>
        <taxon>Hyphomicrobiales</taxon>
        <taxon>Phyllobacteriaceae</taxon>
        <taxon>Pseudaminobacter</taxon>
    </lineage>
</organism>
<dbReference type="EMBL" id="JAGWCR010000011">
    <property type="protein sequence ID" value="MBS3650911.1"/>
    <property type="molecule type" value="Genomic_DNA"/>
</dbReference>
<keyword evidence="1" id="KW-1133">Transmembrane helix</keyword>
<keyword evidence="1" id="KW-0472">Membrane</keyword>
<gene>
    <name evidence="2" type="ORF">KEU06_20060</name>
</gene>